<organism evidence="2 3">
    <name type="scientific">Enterococcus devriesei</name>
    <dbReference type="NCBI Taxonomy" id="319970"/>
    <lineage>
        <taxon>Bacteria</taxon>
        <taxon>Bacillati</taxon>
        <taxon>Bacillota</taxon>
        <taxon>Bacilli</taxon>
        <taxon>Lactobacillales</taxon>
        <taxon>Enterococcaceae</taxon>
        <taxon>Enterococcus</taxon>
    </lineage>
</organism>
<dbReference type="Proteomes" id="UP000183700">
    <property type="component" value="Unassembled WGS sequence"/>
</dbReference>
<comment type="caution">
    <text evidence="2">The sequence shown here is derived from an EMBL/GenBank/DDBJ whole genome shotgun (WGS) entry which is preliminary data.</text>
</comment>
<feature type="domain" description="Bacteriophage lysin" evidence="1">
    <location>
        <begin position="2"/>
        <end position="73"/>
    </location>
</feature>
<evidence type="ECO:0000313" key="2">
    <source>
        <dbReference type="EMBL" id="OJG34583.1"/>
    </source>
</evidence>
<sequence>MQLINRNEAKRGDIFVSGPKGGSGGANGHTGVFLSNSQIIHCTYPLNGIGETAASGWMGGPPTYCYRLKGGGVTPGNKNGIAIDNISYDQAKTMVPWIQTKYCWTLLRDQVKATKQNDGRYTMVITCNPTNKKLSEATARTQQELRTYQPGYMQQNIAIVNGDKTVARIECRNLTKAQSDQMVPHLRNFLKDILLSDQTYGYSNSYGTWDVRVKGEGFNDVDTPIVRKEIEDQVKKTGANAFAVKSFKF</sequence>
<reference evidence="2 3" key="1">
    <citation type="submission" date="2014-12" db="EMBL/GenBank/DDBJ databases">
        <title>Draft genome sequences of 29 type strains of Enterococci.</title>
        <authorList>
            <person name="Zhong Z."/>
            <person name="Sun Z."/>
            <person name="Liu W."/>
            <person name="Zhang W."/>
            <person name="Zhang H."/>
        </authorList>
    </citation>
    <scope>NUCLEOTIDE SEQUENCE [LARGE SCALE GENOMIC DNA]</scope>
    <source>
        <strain evidence="2 3">DSM 22802</strain>
    </source>
</reference>
<protein>
    <recommendedName>
        <fullName evidence="1">Bacteriophage lysin domain-containing protein</fullName>
    </recommendedName>
</protein>
<dbReference type="STRING" id="319970.RV00_GL000803"/>
<dbReference type="InterPro" id="IPR008044">
    <property type="entry name" value="Phage_lysin"/>
</dbReference>
<evidence type="ECO:0000313" key="3">
    <source>
        <dbReference type="Proteomes" id="UP000183700"/>
    </source>
</evidence>
<evidence type="ECO:0000259" key="1">
    <source>
        <dbReference type="Pfam" id="PF05382"/>
    </source>
</evidence>
<dbReference type="EMBL" id="JXKM01000013">
    <property type="protein sequence ID" value="OJG34583.1"/>
    <property type="molecule type" value="Genomic_DNA"/>
</dbReference>
<keyword evidence="3" id="KW-1185">Reference proteome</keyword>
<name>A0A1L8SRJ9_9ENTE</name>
<dbReference type="AlphaFoldDB" id="A0A1L8SRJ9"/>
<dbReference type="Pfam" id="PF05382">
    <property type="entry name" value="Amidase_5"/>
    <property type="match status" value="1"/>
</dbReference>
<gene>
    <name evidence="2" type="ORF">RV00_GL000803</name>
</gene>
<proteinExistence type="predicted"/>
<dbReference type="Gene3D" id="3.90.1720.10">
    <property type="entry name" value="endopeptidase domain like (from Nostoc punctiforme)"/>
    <property type="match status" value="1"/>
</dbReference>
<accession>A0A1L8SRJ9</accession>